<dbReference type="STRING" id="1048205.AB852_20070"/>
<feature type="compositionally biased region" description="Basic and acidic residues" evidence="1">
    <location>
        <begin position="34"/>
        <end position="45"/>
    </location>
</feature>
<dbReference type="RefSeq" id="WP_073790612.1">
    <property type="nucleotide sequence ID" value="NZ_CP109583.1"/>
</dbReference>
<protein>
    <recommendedName>
        <fullName evidence="5">Secreted protein</fullName>
    </recommendedName>
</protein>
<gene>
    <name evidence="3" type="ORF">AB852_20070</name>
</gene>
<comment type="caution">
    <text evidence="3">The sequence shown here is derived from an EMBL/GenBank/DDBJ whole genome shotgun (WGS) entry which is preliminary data.</text>
</comment>
<organism evidence="3 4">
    <name type="scientific">Streptomyces uncialis</name>
    <dbReference type="NCBI Taxonomy" id="1048205"/>
    <lineage>
        <taxon>Bacteria</taxon>
        <taxon>Bacillati</taxon>
        <taxon>Actinomycetota</taxon>
        <taxon>Actinomycetes</taxon>
        <taxon>Kitasatosporales</taxon>
        <taxon>Streptomycetaceae</taxon>
        <taxon>Streptomyces</taxon>
    </lineage>
</organism>
<feature type="signal peptide" evidence="2">
    <location>
        <begin position="1"/>
        <end position="24"/>
    </location>
</feature>
<dbReference type="AlphaFoldDB" id="A0A1Q4V4U6"/>
<accession>A0A1Q4V4U6</accession>
<evidence type="ECO:0000256" key="2">
    <source>
        <dbReference type="SAM" id="SignalP"/>
    </source>
</evidence>
<evidence type="ECO:0000313" key="4">
    <source>
        <dbReference type="Proteomes" id="UP000186455"/>
    </source>
</evidence>
<feature type="region of interest" description="Disordered" evidence="1">
    <location>
        <begin position="26"/>
        <end position="49"/>
    </location>
</feature>
<dbReference type="EMBL" id="LFBV01000005">
    <property type="protein sequence ID" value="OKH92834.1"/>
    <property type="molecule type" value="Genomic_DNA"/>
</dbReference>
<dbReference type="Proteomes" id="UP000186455">
    <property type="component" value="Unassembled WGS sequence"/>
</dbReference>
<keyword evidence="2" id="KW-0732">Signal</keyword>
<dbReference type="GeneID" id="96795817"/>
<feature type="chain" id="PRO_5013316019" description="Secreted protein" evidence="2">
    <location>
        <begin position="25"/>
        <end position="122"/>
    </location>
</feature>
<proteinExistence type="predicted"/>
<evidence type="ECO:0000256" key="1">
    <source>
        <dbReference type="SAM" id="MobiDB-lite"/>
    </source>
</evidence>
<name>A0A1Q4V4U6_9ACTN</name>
<evidence type="ECO:0000313" key="3">
    <source>
        <dbReference type="EMBL" id="OKH92834.1"/>
    </source>
</evidence>
<evidence type="ECO:0008006" key="5">
    <source>
        <dbReference type="Google" id="ProtNLM"/>
    </source>
</evidence>
<sequence length="122" mass="13121">MRLSHGFVPLLAVLIFLTSLPAGAVPGGIDPDPGPERSTRAEGDFGRSGAECRTSVEGAEAVTYCHNPYPAVYRVSLHIECVQWWDIDVDGSPVEVGPAGTVRLTGRCWEGIASVWVTEQRV</sequence>
<reference evidence="3 4" key="1">
    <citation type="submission" date="2015-06" db="EMBL/GenBank/DDBJ databases">
        <title>Cloning and characterization of the uncialamcin biosynthetic gene cluster.</title>
        <authorList>
            <person name="Yan X."/>
            <person name="Huang T."/>
            <person name="Ge H."/>
            <person name="Shen B."/>
        </authorList>
    </citation>
    <scope>NUCLEOTIDE SEQUENCE [LARGE SCALE GENOMIC DNA]</scope>
    <source>
        <strain evidence="3 4">DCA2648</strain>
    </source>
</reference>
<keyword evidence="4" id="KW-1185">Reference proteome</keyword>